<gene>
    <name evidence="4" type="ORF">QWY29_03340</name>
</gene>
<dbReference type="RefSeq" id="WP_300959233.1">
    <property type="nucleotide sequence ID" value="NZ_JAUHJR010000001.1"/>
</dbReference>
<sequence length="412" mass="41648">MTTRRTATRLAAAATAGSLVLLTGAPALAAEKPVAQASATALRLTIGGTPADSGTYEVTNDGERQRTTGSDSPAISVLGGQDFVQAGTLAQKARTQVEDGRGASAACSGLAGDGAVLLEVDEGSCLRPGDNLELNAGTLDLSNLQLVRSDFLAGLDQQLQDALAPVLDPLLAGLQAALEQVLDAADAAIVLDLGAIQSFCIARPGELSGGTTLAGAGASLRLAGQEVDLVNLPADPAPNTKLVTDLGEVVDLVLQALRTQFTEAIGGALGPLAQVIDQAEVLTSALGTIGEQLAPLEDNVLDVTLNKQERGRDRIDVTALDLRLLPAAASFGVELLNVEIGRSTCGPNGRVQPDEPQEPSTPAPQPQPEEPQVPTSVPAGSDGSGLGTGGLVALLVAALGAGVAATRRTLRS</sequence>
<accession>A0ABT8EQE0</accession>
<feature type="region of interest" description="Disordered" evidence="1">
    <location>
        <begin position="50"/>
        <end position="73"/>
    </location>
</feature>
<evidence type="ECO:0000256" key="2">
    <source>
        <dbReference type="SAM" id="Phobius"/>
    </source>
</evidence>
<evidence type="ECO:0000313" key="5">
    <source>
        <dbReference type="Proteomes" id="UP001168537"/>
    </source>
</evidence>
<feature type="compositionally biased region" description="Pro residues" evidence="1">
    <location>
        <begin position="359"/>
        <end position="371"/>
    </location>
</feature>
<dbReference type="PROSITE" id="PS51318">
    <property type="entry name" value="TAT"/>
    <property type="match status" value="1"/>
</dbReference>
<comment type="caution">
    <text evidence="4">The sequence shown here is derived from an EMBL/GenBank/DDBJ whole genome shotgun (WGS) entry which is preliminary data.</text>
</comment>
<feature type="signal peptide" evidence="3">
    <location>
        <begin position="1"/>
        <end position="29"/>
    </location>
</feature>
<feature type="transmembrane region" description="Helical" evidence="2">
    <location>
        <begin position="386"/>
        <end position="406"/>
    </location>
</feature>
<feature type="region of interest" description="Disordered" evidence="1">
    <location>
        <begin position="345"/>
        <end position="384"/>
    </location>
</feature>
<protein>
    <recommendedName>
        <fullName evidence="6">Choice-of-anchor G family protein</fullName>
    </recommendedName>
</protein>
<keyword evidence="5" id="KW-1185">Reference proteome</keyword>
<keyword evidence="2" id="KW-0472">Membrane</keyword>
<name>A0ABT8EQE0_9ACTN</name>
<keyword evidence="3" id="KW-0732">Signal</keyword>
<reference evidence="4" key="1">
    <citation type="submission" date="2023-06" db="EMBL/GenBank/DDBJ databases">
        <title>Draft genome sequence of Nocardioides sp. SOB72.</title>
        <authorList>
            <person name="Zhang G."/>
        </authorList>
    </citation>
    <scope>NUCLEOTIDE SEQUENCE</scope>
    <source>
        <strain evidence="4">SOB72</strain>
    </source>
</reference>
<proteinExistence type="predicted"/>
<feature type="chain" id="PRO_5047217500" description="Choice-of-anchor G family protein" evidence="3">
    <location>
        <begin position="30"/>
        <end position="412"/>
    </location>
</feature>
<dbReference type="Proteomes" id="UP001168537">
    <property type="component" value="Unassembled WGS sequence"/>
</dbReference>
<organism evidence="4 5">
    <name type="scientific">Nocardioides abyssi</name>
    <dbReference type="NCBI Taxonomy" id="3058370"/>
    <lineage>
        <taxon>Bacteria</taxon>
        <taxon>Bacillati</taxon>
        <taxon>Actinomycetota</taxon>
        <taxon>Actinomycetes</taxon>
        <taxon>Propionibacteriales</taxon>
        <taxon>Nocardioidaceae</taxon>
        <taxon>Nocardioides</taxon>
    </lineage>
</organism>
<keyword evidence="2" id="KW-1133">Transmembrane helix</keyword>
<evidence type="ECO:0008006" key="6">
    <source>
        <dbReference type="Google" id="ProtNLM"/>
    </source>
</evidence>
<evidence type="ECO:0000256" key="3">
    <source>
        <dbReference type="SAM" id="SignalP"/>
    </source>
</evidence>
<dbReference type="EMBL" id="JAUHJR010000001">
    <property type="protein sequence ID" value="MDN4160377.1"/>
    <property type="molecule type" value="Genomic_DNA"/>
</dbReference>
<evidence type="ECO:0000256" key="1">
    <source>
        <dbReference type="SAM" id="MobiDB-lite"/>
    </source>
</evidence>
<evidence type="ECO:0000313" key="4">
    <source>
        <dbReference type="EMBL" id="MDN4160377.1"/>
    </source>
</evidence>
<dbReference type="InterPro" id="IPR006311">
    <property type="entry name" value="TAT_signal"/>
</dbReference>
<keyword evidence="2" id="KW-0812">Transmembrane</keyword>